<keyword evidence="3" id="KW-1185">Reference proteome</keyword>
<dbReference type="EMBL" id="JACASF010000019">
    <property type="protein sequence ID" value="KAF6416227.1"/>
    <property type="molecule type" value="Genomic_DNA"/>
</dbReference>
<accession>A0A7J8CZ88</accession>
<dbReference type="Proteomes" id="UP000550707">
    <property type="component" value="Unassembled WGS sequence"/>
</dbReference>
<sequence length="167" mass="18802">MTRNQHCQHFASSLVQEVILPTLQPHALLTPTLHKGRVLCRLSQGPHPCLADPCWDSRLDPQRAASPGGPPQHTPWSSDPVLPRRVPALLQRCAGVCGRRSVEGCFTPFTKPCIHTASLDWPRRGAARDWKILLEHHCYLKGCWGGVGAWNCFQMIFRPLGFERIWV</sequence>
<feature type="region of interest" description="Disordered" evidence="1">
    <location>
        <begin position="61"/>
        <end position="80"/>
    </location>
</feature>
<dbReference type="InParanoid" id="A0A7J8CZ88"/>
<reference evidence="2 3" key="1">
    <citation type="journal article" date="2020" name="Nature">
        <title>Six reference-quality genomes reveal evolution of bat adaptations.</title>
        <authorList>
            <person name="Jebb D."/>
            <person name="Huang Z."/>
            <person name="Pippel M."/>
            <person name="Hughes G.M."/>
            <person name="Lavrichenko K."/>
            <person name="Devanna P."/>
            <person name="Winkler S."/>
            <person name="Jermiin L.S."/>
            <person name="Skirmuntt E.C."/>
            <person name="Katzourakis A."/>
            <person name="Burkitt-Gray L."/>
            <person name="Ray D.A."/>
            <person name="Sullivan K.A.M."/>
            <person name="Roscito J.G."/>
            <person name="Kirilenko B.M."/>
            <person name="Davalos L.M."/>
            <person name="Corthals A.P."/>
            <person name="Power M.L."/>
            <person name="Jones G."/>
            <person name="Ransome R.D."/>
            <person name="Dechmann D.K.N."/>
            <person name="Locatelli A.G."/>
            <person name="Puechmaille S.J."/>
            <person name="Fedrigo O."/>
            <person name="Jarvis E.D."/>
            <person name="Hiller M."/>
            <person name="Vernes S.C."/>
            <person name="Myers E.W."/>
            <person name="Teeling E.C."/>
        </authorList>
    </citation>
    <scope>NUCLEOTIDE SEQUENCE [LARGE SCALE GENOMIC DNA]</scope>
    <source>
        <strain evidence="2">MMolMol1</strain>
        <tissue evidence="2">Muscle</tissue>
    </source>
</reference>
<evidence type="ECO:0000313" key="2">
    <source>
        <dbReference type="EMBL" id="KAF6416227.1"/>
    </source>
</evidence>
<comment type="caution">
    <text evidence="2">The sequence shown here is derived from an EMBL/GenBank/DDBJ whole genome shotgun (WGS) entry which is preliminary data.</text>
</comment>
<gene>
    <name evidence="2" type="ORF">HJG59_009503</name>
</gene>
<protein>
    <submittedName>
        <fullName evidence="2">Uncharacterized protein</fullName>
    </submittedName>
</protein>
<organism evidence="2 3">
    <name type="scientific">Molossus molossus</name>
    <name type="common">Pallas' mastiff bat</name>
    <name type="synonym">Vespertilio molossus</name>
    <dbReference type="NCBI Taxonomy" id="27622"/>
    <lineage>
        <taxon>Eukaryota</taxon>
        <taxon>Metazoa</taxon>
        <taxon>Chordata</taxon>
        <taxon>Craniata</taxon>
        <taxon>Vertebrata</taxon>
        <taxon>Euteleostomi</taxon>
        <taxon>Mammalia</taxon>
        <taxon>Eutheria</taxon>
        <taxon>Laurasiatheria</taxon>
        <taxon>Chiroptera</taxon>
        <taxon>Yangochiroptera</taxon>
        <taxon>Molossidae</taxon>
        <taxon>Molossus</taxon>
    </lineage>
</organism>
<evidence type="ECO:0000256" key="1">
    <source>
        <dbReference type="SAM" id="MobiDB-lite"/>
    </source>
</evidence>
<proteinExistence type="predicted"/>
<dbReference type="AlphaFoldDB" id="A0A7J8CZ88"/>
<evidence type="ECO:0000313" key="3">
    <source>
        <dbReference type="Proteomes" id="UP000550707"/>
    </source>
</evidence>
<name>A0A7J8CZ88_MOLMO</name>